<dbReference type="PANTHER" id="PTHR47111:SF1">
    <property type="entry name" value="SET AND MYND DOMAIN-CONTAINING PROTEIN 4"/>
    <property type="match status" value="1"/>
</dbReference>
<dbReference type="Pfam" id="PF01753">
    <property type="entry name" value="zf-MYND"/>
    <property type="match status" value="1"/>
</dbReference>
<dbReference type="Gene3D" id="2.170.270.10">
    <property type="entry name" value="SET domain"/>
    <property type="match status" value="1"/>
</dbReference>
<keyword evidence="3" id="KW-0862">Zinc</keyword>
<dbReference type="Gene3D" id="6.10.140.2220">
    <property type="match status" value="1"/>
</dbReference>
<dbReference type="GO" id="GO:0008170">
    <property type="term" value="F:N-methyltransferase activity"/>
    <property type="evidence" value="ECO:0007669"/>
    <property type="project" value="UniProtKB-ARBA"/>
</dbReference>
<dbReference type="Gene3D" id="1.10.220.160">
    <property type="match status" value="1"/>
</dbReference>
<dbReference type="InterPro" id="IPR002893">
    <property type="entry name" value="Znf_MYND"/>
</dbReference>
<keyword evidence="1" id="KW-0479">Metal-binding</keyword>
<accession>A0A9J6C624</accession>
<evidence type="ECO:0000256" key="4">
    <source>
        <dbReference type="PROSITE-ProRule" id="PRU00134"/>
    </source>
</evidence>
<reference evidence="7" key="1">
    <citation type="submission" date="2021-03" db="EMBL/GenBank/DDBJ databases">
        <title>Chromosome level genome of the anhydrobiotic midge Polypedilum vanderplanki.</title>
        <authorList>
            <person name="Yoshida Y."/>
            <person name="Kikawada T."/>
            <person name="Gusev O."/>
        </authorList>
    </citation>
    <scope>NUCLEOTIDE SEQUENCE</scope>
    <source>
        <strain evidence="7">NIAS01</strain>
        <tissue evidence="7">Whole body or cell culture</tissue>
    </source>
</reference>
<dbReference type="EMBL" id="JADBJN010000002">
    <property type="protein sequence ID" value="KAG5677365.1"/>
    <property type="molecule type" value="Genomic_DNA"/>
</dbReference>
<feature type="domain" description="SET" evidence="5">
    <location>
        <begin position="126"/>
        <end position="399"/>
    </location>
</feature>
<dbReference type="AlphaFoldDB" id="A0A9J6C624"/>
<dbReference type="GO" id="GO:0008276">
    <property type="term" value="F:protein methyltransferase activity"/>
    <property type="evidence" value="ECO:0007669"/>
    <property type="project" value="UniProtKB-ARBA"/>
</dbReference>
<sequence length="506" mass="59622">MQSKIFKSYEKSIHFLNEAKELKTQLKHMDAIIALNKSLCYSVSDSQLSMAFAERAKIFYDLKKYKECQENLKWAKSHGNNNTELAHFETACINQLKSLDINENDKPWNFFKLSPPLNKKLPFISDCLKLHESFKYGRYIKTNRPLHTGEVIAIEEPLFKMPNKDVRYKRCSNCLKSNQMNLLPCSQQKCVSTMYCSIECMQLGWKRYHKYECSFLEESLENNEYDLMIQRIIFETLDMFDGNIEKLKTLLSETKDNQSIYDFDLSNKNDIENKKLRLKSIYALKRGKCSEEDKAMADWFVESDSTLKHLCKTKAQQDFLKNFILRMMGIMDRNSYIFYSLASVFSEKDEEIGTGLFSFASLLNHSCSPNLYRFFVDNKQIYVVKKPIEAGQQLFVGYLSNFTLCEREKRQADLFQDFSFHCTCDACVQNFPLMKDLKRCDENFKEELPTLSRYSISDAKKIYEYNCKYIETNINKFPFPCYEICFLMQSSFRLLHFIANKPFLPE</sequence>
<dbReference type="GO" id="GO:0008270">
    <property type="term" value="F:zinc ion binding"/>
    <property type="evidence" value="ECO:0007669"/>
    <property type="project" value="UniProtKB-KW"/>
</dbReference>
<dbReference type="Pfam" id="PF00856">
    <property type="entry name" value="SET"/>
    <property type="match status" value="1"/>
</dbReference>
<name>A0A9J6C624_POLVA</name>
<evidence type="ECO:0000313" key="7">
    <source>
        <dbReference type="EMBL" id="KAG5677365.1"/>
    </source>
</evidence>
<comment type="caution">
    <text evidence="7">The sequence shown here is derived from an EMBL/GenBank/DDBJ whole genome shotgun (WGS) entry which is preliminary data.</text>
</comment>
<evidence type="ECO:0000313" key="8">
    <source>
        <dbReference type="Proteomes" id="UP001107558"/>
    </source>
</evidence>
<proteinExistence type="predicted"/>
<dbReference type="InterPro" id="IPR001214">
    <property type="entry name" value="SET_dom"/>
</dbReference>
<dbReference type="SUPFAM" id="SSF82199">
    <property type="entry name" value="SET domain"/>
    <property type="match status" value="1"/>
</dbReference>
<dbReference type="Proteomes" id="UP001107558">
    <property type="component" value="Chromosome 2"/>
</dbReference>
<evidence type="ECO:0000259" key="5">
    <source>
        <dbReference type="PROSITE" id="PS50280"/>
    </source>
</evidence>
<dbReference type="SUPFAM" id="SSF144232">
    <property type="entry name" value="HIT/MYND zinc finger-like"/>
    <property type="match status" value="1"/>
</dbReference>
<organism evidence="7 8">
    <name type="scientific">Polypedilum vanderplanki</name>
    <name type="common">Sleeping chironomid midge</name>
    <dbReference type="NCBI Taxonomy" id="319348"/>
    <lineage>
        <taxon>Eukaryota</taxon>
        <taxon>Metazoa</taxon>
        <taxon>Ecdysozoa</taxon>
        <taxon>Arthropoda</taxon>
        <taxon>Hexapoda</taxon>
        <taxon>Insecta</taxon>
        <taxon>Pterygota</taxon>
        <taxon>Neoptera</taxon>
        <taxon>Endopterygota</taxon>
        <taxon>Diptera</taxon>
        <taxon>Nematocera</taxon>
        <taxon>Chironomoidea</taxon>
        <taxon>Chironomidae</taxon>
        <taxon>Chironominae</taxon>
        <taxon>Polypedilum</taxon>
        <taxon>Polypedilum</taxon>
    </lineage>
</organism>
<evidence type="ECO:0000259" key="6">
    <source>
        <dbReference type="PROSITE" id="PS50865"/>
    </source>
</evidence>
<evidence type="ECO:0000256" key="1">
    <source>
        <dbReference type="ARBA" id="ARBA00022723"/>
    </source>
</evidence>
<dbReference type="PROSITE" id="PS50280">
    <property type="entry name" value="SET"/>
    <property type="match status" value="1"/>
</dbReference>
<dbReference type="GO" id="GO:0008757">
    <property type="term" value="F:S-adenosylmethionine-dependent methyltransferase activity"/>
    <property type="evidence" value="ECO:0007669"/>
    <property type="project" value="UniProtKB-ARBA"/>
</dbReference>
<keyword evidence="8" id="KW-1185">Reference proteome</keyword>
<evidence type="ECO:0000256" key="2">
    <source>
        <dbReference type="ARBA" id="ARBA00022771"/>
    </source>
</evidence>
<feature type="domain" description="MYND-type" evidence="6">
    <location>
        <begin position="171"/>
        <end position="213"/>
    </location>
</feature>
<dbReference type="OrthoDB" id="5945798at2759"/>
<dbReference type="PANTHER" id="PTHR47111">
    <property type="entry name" value="BCDNA.LD29892"/>
    <property type="match status" value="1"/>
</dbReference>
<dbReference type="PROSITE" id="PS50865">
    <property type="entry name" value="ZF_MYND_2"/>
    <property type="match status" value="1"/>
</dbReference>
<protein>
    <submittedName>
        <fullName evidence="7">Uncharacterized protein</fullName>
    </submittedName>
</protein>
<gene>
    <name evidence="7" type="ORF">PVAND_007129</name>
</gene>
<dbReference type="InterPro" id="IPR046341">
    <property type="entry name" value="SET_dom_sf"/>
</dbReference>
<evidence type="ECO:0000256" key="3">
    <source>
        <dbReference type="ARBA" id="ARBA00022833"/>
    </source>
</evidence>
<keyword evidence="2 4" id="KW-0863">Zinc-finger</keyword>